<gene>
    <name evidence="3" type="ORF">BC781_103555</name>
</gene>
<evidence type="ECO:0000313" key="3">
    <source>
        <dbReference type="EMBL" id="PWJ42303.1"/>
    </source>
</evidence>
<name>A0A315ZB68_SEDFL</name>
<evidence type="ECO:0000256" key="1">
    <source>
        <dbReference type="ARBA" id="ARBA00023004"/>
    </source>
</evidence>
<keyword evidence="4" id="KW-1185">Reference proteome</keyword>
<dbReference type="InterPro" id="IPR007167">
    <property type="entry name" value="Fe-transptr_FeoA-like"/>
</dbReference>
<dbReference type="Gene3D" id="2.30.30.90">
    <property type="match status" value="1"/>
</dbReference>
<dbReference type="InterPro" id="IPR008988">
    <property type="entry name" value="Transcriptional_repressor_C"/>
</dbReference>
<proteinExistence type="predicted"/>
<dbReference type="EMBL" id="QGDO01000003">
    <property type="protein sequence ID" value="PWJ42303.1"/>
    <property type="molecule type" value="Genomic_DNA"/>
</dbReference>
<evidence type="ECO:0000313" key="4">
    <source>
        <dbReference type="Proteomes" id="UP000245535"/>
    </source>
</evidence>
<dbReference type="AlphaFoldDB" id="A0A315ZB68"/>
<accession>A0A315ZB68</accession>
<dbReference type="InterPro" id="IPR052713">
    <property type="entry name" value="FeoA"/>
</dbReference>
<dbReference type="PANTHER" id="PTHR42954:SF2">
    <property type="entry name" value="FE(2+) TRANSPORT PROTEIN A"/>
    <property type="match status" value="1"/>
</dbReference>
<reference evidence="3 4" key="1">
    <citation type="submission" date="2018-03" db="EMBL/GenBank/DDBJ databases">
        <title>Genomic Encyclopedia of Archaeal and Bacterial Type Strains, Phase II (KMG-II): from individual species to whole genera.</title>
        <authorList>
            <person name="Goeker M."/>
        </authorList>
    </citation>
    <scope>NUCLEOTIDE SEQUENCE [LARGE SCALE GENOMIC DNA]</scope>
    <source>
        <strain evidence="3 4">DSM 28229</strain>
    </source>
</reference>
<dbReference type="GO" id="GO:0046914">
    <property type="term" value="F:transition metal ion binding"/>
    <property type="evidence" value="ECO:0007669"/>
    <property type="project" value="InterPro"/>
</dbReference>
<evidence type="ECO:0000259" key="2">
    <source>
        <dbReference type="SMART" id="SM00899"/>
    </source>
</evidence>
<sequence length="75" mass="8144">MGNIKSAVDLAFGETANIQSFKDEALASKMLEIGCLPGSEVTIVRRAPFGGAYYMKIAGLSFAFREEELKNIIVD</sequence>
<dbReference type="Pfam" id="PF04023">
    <property type="entry name" value="FeoA"/>
    <property type="match status" value="1"/>
</dbReference>
<comment type="caution">
    <text evidence="3">The sequence shown here is derived from an EMBL/GenBank/DDBJ whole genome shotgun (WGS) entry which is preliminary data.</text>
</comment>
<dbReference type="SMART" id="SM00899">
    <property type="entry name" value="FeoA"/>
    <property type="match status" value="1"/>
</dbReference>
<keyword evidence="1" id="KW-0408">Iron</keyword>
<feature type="domain" description="Ferrous iron transporter FeoA-like" evidence="2">
    <location>
        <begin position="5"/>
        <end position="75"/>
    </location>
</feature>
<dbReference type="RefSeq" id="WP_245935622.1">
    <property type="nucleotide sequence ID" value="NZ_QGDO01000003.1"/>
</dbReference>
<dbReference type="InterPro" id="IPR038157">
    <property type="entry name" value="FeoA_core_dom"/>
</dbReference>
<protein>
    <submittedName>
        <fullName evidence="3">Ferrous iron transport protein A</fullName>
    </submittedName>
</protein>
<dbReference type="PANTHER" id="PTHR42954">
    <property type="entry name" value="FE(2+) TRANSPORT PROTEIN A"/>
    <property type="match status" value="1"/>
</dbReference>
<dbReference type="SUPFAM" id="SSF50037">
    <property type="entry name" value="C-terminal domain of transcriptional repressors"/>
    <property type="match status" value="1"/>
</dbReference>
<dbReference type="Proteomes" id="UP000245535">
    <property type="component" value="Unassembled WGS sequence"/>
</dbReference>
<organism evidence="3 4">
    <name type="scientific">Sediminitomix flava</name>
    <dbReference type="NCBI Taxonomy" id="379075"/>
    <lineage>
        <taxon>Bacteria</taxon>
        <taxon>Pseudomonadati</taxon>
        <taxon>Bacteroidota</taxon>
        <taxon>Cytophagia</taxon>
        <taxon>Cytophagales</taxon>
        <taxon>Flammeovirgaceae</taxon>
        <taxon>Sediminitomix</taxon>
    </lineage>
</organism>